<dbReference type="STRING" id="888743.HMPREF9141_0968"/>
<dbReference type="EMBL" id="AEWX01000014">
    <property type="protein sequence ID" value="EGC20489.1"/>
    <property type="molecule type" value="Genomic_DNA"/>
</dbReference>
<comment type="caution">
    <text evidence="3">The sequence shown here is derived from an EMBL/GenBank/DDBJ whole genome shotgun (WGS) entry which is preliminary data.</text>
</comment>
<feature type="coiled-coil region" evidence="1">
    <location>
        <begin position="86"/>
        <end position="113"/>
    </location>
</feature>
<keyword evidence="2" id="KW-1133">Transmembrane helix</keyword>
<proteinExistence type="predicted"/>
<accession>F0F5V2</accession>
<feature type="transmembrane region" description="Helical" evidence="2">
    <location>
        <begin position="56"/>
        <end position="76"/>
    </location>
</feature>
<keyword evidence="2" id="KW-0472">Membrane</keyword>
<keyword evidence="1" id="KW-0175">Coiled coil</keyword>
<dbReference type="Proteomes" id="UP000005697">
    <property type="component" value="Unassembled WGS sequence"/>
</dbReference>
<evidence type="ECO:0000256" key="2">
    <source>
        <dbReference type="SAM" id="Phobius"/>
    </source>
</evidence>
<dbReference type="AlphaFoldDB" id="F0F5V2"/>
<evidence type="ECO:0008006" key="5">
    <source>
        <dbReference type="Google" id="ProtNLM"/>
    </source>
</evidence>
<keyword evidence="4" id="KW-1185">Reference proteome</keyword>
<reference evidence="3 4" key="1">
    <citation type="submission" date="2011-01" db="EMBL/GenBank/DDBJ databases">
        <authorList>
            <person name="Muzny D."/>
            <person name="Qin X."/>
            <person name="Deng J."/>
            <person name="Jiang H."/>
            <person name="Liu Y."/>
            <person name="Qu J."/>
            <person name="Song X.-Z."/>
            <person name="Zhang L."/>
            <person name="Thornton R."/>
            <person name="Coyle M."/>
            <person name="Francisco L."/>
            <person name="Jackson L."/>
            <person name="Javaid M."/>
            <person name="Korchina V."/>
            <person name="Kovar C."/>
            <person name="Mata R."/>
            <person name="Mathew T."/>
            <person name="Ngo R."/>
            <person name="Nguyen L."/>
            <person name="Nguyen N."/>
            <person name="Okwuonu G."/>
            <person name="Ongeri F."/>
            <person name="Pham C."/>
            <person name="Simmons D."/>
            <person name="Wilczek-Boney K."/>
            <person name="Hale W."/>
            <person name="Jakkamsetti A."/>
            <person name="Pham P."/>
            <person name="Ruth R."/>
            <person name="San Lucas F."/>
            <person name="Warren J."/>
            <person name="Zhang J."/>
            <person name="Zhao Z."/>
            <person name="Zhou C."/>
            <person name="Zhu D."/>
            <person name="Lee S."/>
            <person name="Bess C."/>
            <person name="Blankenburg K."/>
            <person name="Forbes L."/>
            <person name="Fu Q."/>
            <person name="Gubbala S."/>
            <person name="Hirani K."/>
            <person name="Jayaseelan J.C."/>
            <person name="Lara F."/>
            <person name="Munidasa M."/>
            <person name="Palculict T."/>
            <person name="Patil S."/>
            <person name="Pu L.-L."/>
            <person name="Saada N."/>
            <person name="Tang L."/>
            <person name="Weissenberger G."/>
            <person name="Zhu Y."/>
            <person name="Hemphill L."/>
            <person name="Shang Y."/>
            <person name="Youmans B."/>
            <person name="Ayvaz T."/>
            <person name="Ross M."/>
            <person name="Santibanez J."/>
            <person name="Aqrawi P."/>
            <person name="Gross S."/>
            <person name="Joshi V."/>
            <person name="Fowler G."/>
            <person name="Nazareth L."/>
            <person name="Reid J."/>
            <person name="Worley K."/>
            <person name="Petrosino J."/>
            <person name="Highlander S."/>
            <person name="Gibbs R."/>
        </authorList>
    </citation>
    <scope>NUCLEOTIDE SEQUENCE [LARGE SCALE GENOMIC DNA]</scope>
    <source>
        <strain evidence="3 4">DSM 16608</strain>
    </source>
</reference>
<organism evidence="3 4">
    <name type="scientific">Prevotella multiformis DSM 16608</name>
    <dbReference type="NCBI Taxonomy" id="888743"/>
    <lineage>
        <taxon>Bacteria</taxon>
        <taxon>Pseudomonadati</taxon>
        <taxon>Bacteroidota</taxon>
        <taxon>Bacteroidia</taxon>
        <taxon>Bacteroidales</taxon>
        <taxon>Prevotellaceae</taxon>
        <taxon>Prevotella</taxon>
    </lineage>
</organism>
<feature type="coiled-coil region" evidence="1">
    <location>
        <begin position="150"/>
        <end position="184"/>
    </location>
</feature>
<sequence length="190" mass="21582">MGRRAEPVPAESSRLPYPQRDFDYTTEKIVDKSLLIHDKYVYLQHNFKQTLNMKRLLLMGIMILSVLTGFSQNTAIVNNLKEQQKVLDLTAKLNKLQLDYEKEKANYNAISEKAASVNADANSATTNFTASDPSSTVKQAKDTVKKLEETKAVNKKLAKSQKDMTKMEQKMAKLQSKIDKLNKKVQIIDK</sequence>
<evidence type="ECO:0000313" key="4">
    <source>
        <dbReference type="Proteomes" id="UP000005697"/>
    </source>
</evidence>
<gene>
    <name evidence="3" type="ORF">HMPREF9141_0968</name>
</gene>
<evidence type="ECO:0000313" key="3">
    <source>
        <dbReference type="EMBL" id="EGC20489.1"/>
    </source>
</evidence>
<dbReference type="eggNOG" id="ENOG5033IEC">
    <property type="taxonomic scope" value="Bacteria"/>
</dbReference>
<name>F0F5V2_9BACT</name>
<dbReference type="HOGENOM" id="CLU_122836_0_0_10"/>
<protein>
    <recommendedName>
        <fullName evidence="5">SlyB protein</fullName>
    </recommendedName>
</protein>
<keyword evidence="2" id="KW-0812">Transmembrane</keyword>
<evidence type="ECO:0000256" key="1">
    <source>
        <dbReference type="SAM" id="Coils"/>
    </source>
</evidence>